<dbReference type="Proteomes" id="UP001156560">
    <property type="component" value="Plasmid pHLA"/>
</dbReference>
<accession>A0AA47JN67</accession>
<sequence length="107" mass="11835">MKFNNSIIGPLVDPQMHILRNHPASNREVGLNDAKFEHMCLQIGVSEYALNTDRALKTGHSIEHTQVPELDFSELFNEATPSKPSNDGNSPSQPTQDLSFDIGGFDL</sequence>
<evidence type="ECO:0000313" key="2">
    <source>
        <dbReference type="EMBL" id="WAT93739.1"/>
    </source>
</evidence>
<reference evidence="2" key="1">
    <citation type="submission" date="2022-12" db="EMBL/GenBank/DDBJ databases">
        <title>Vibrio parahaemolyticus become highly virulent by producing novel Tc toxins.</title>
        <authorList>
            <person name="Yang F."/>
            <person name="You Y."/>
            <person name="Lai Q."/>
            <person name="Xu L."/>
            <person name="Li F."/>
        </authorList>
    </citation>
    <scope>NUCLEOTIDE SEQUENCE</scope>
    <source>
        <strain evidence="2">Vp-HL-202005</strain>
        <plasmid evidence="2">pHLA</plasmid>
    </source>
</reference>
<gene>
    <name evidence="2" type="ORF">O1Q84_25805</name>
</gene>
<evidence type="ECO:0000313" key="3">
    <source>
        <dbReference type="Proteomes" id="UP001156560"/>
    </source>
</evidence>
<organism evidence="2 3">
    <name type="scientific">Vibrio parahaemolyticus</name>
    <dbReference type="NCBI Taxonomy" id="670"/>
    <lineage>
        <taxon>Bacteria</taxon>
        <taxon>Pseudomonadati</taxon>
        <taxon>Pseudomonadota</taxon>
        <taxon>Gammaproteobacteria</taxon>
        <taxon>Vibrionales</taxon>
        <taxon>Vibrionaceae</taxon>
        <taxon>Vibrio</taxon>
    </lineage>
</organism>
<evidence type="ECO:0000256" key="1">
    <source>
        <dbReference type="SAM" id="MobiDB-lite"/>
    </source>
</evidence>
<keyword evidence="2" id="KW-0614">Plasmid</keyword>
<protein>
    <submittedName>
        <fullName evidence="2">Uncharacterized protein</fullName>
    </submittedName>
</protein>
<geneLocation type="plasmid" evidence="2 3">
    <name>pHLA</name>
</geneLocation>
<name>A0AA47JN67_VIBPH</name>
<proteinExistence type="predicted"/>
<feature type="compositionally biased region" description="Polar residues" evidence="1">
    <location>
        <begin position="79"/>
        <end position="98"/>
    </location>
</feature>
<dbReference type="AlphaFoldDB" id="A0AA47JN67"/>
<feature type="region of interest" description="Disordered" evidence="1">
    <location>
        <begin position="77"/>
        <end position="107"/>
    </location>
</feature>
<dbReference type="RefSeq" id="WP_025634145.1">
    <property type="nucleotide sequence ID" value="NZ_CP114196.1"/>
</dbReference>
<dbReference type="EMBL" id="CP114196">
    <property type="protein sequence ID" value="WAT93739.1"/>
    <property type="molecule type" value="Genomic_DNA"/>
</dbReference>